<dbReference type="GO" id="GO:0000978">
    <property type="term" value="F:RNA polymerase II cis-regulatory region sequence-specific DNA binding"/>
    <property type="evidence" value="ECO:0007669"/>
    <property type="project" value="TreeGrafter"/>
</dbReference>
<gene>
    <name evidence="3" type="ORF">SteCoe_20106</name>
</gene>
<keyword evidence="4" id="KW-1185">Reference proteome</keyword>
<evidence type="ECO:0000313" key="3">
    <source>
        <dbReference type="EMBL" id="OMJ79802.1"/>
    </source>
</evidence>
<evidence type="ECO:0000259" key="1">
    <source>
        <dbReference type="PROSITE" id="PS50090"/>
    </source>
</evidence>
<evidence type="ECO:0000313" key="4">
    <source>
        <dbReference type="Proteomes" id="UP000187209"/>
    </source>
</evidence>
<feature type="domain" description="HTH myb-type" evidence="2">
    <location>
        <begin position="47"/>
        <end position="106"/>
    </location>
</feature>
<dbReference type="InterPro" id="IPR050560">
    <property type="entry name" value="MYB_TF"/>
</dbReference>
<dbReference type="PROSITE" id="PS50090">
    <property type="entry name" value="MYB_LIKE"/>
    <property type="match status" value="2"/>
</dbReference>
<dbReference type="AlphaFoldDB" id="A0A1R2BSK5"/>
<comment type="caution">
    <text evidence="3">The sequence shown here is derived from an EMBL/GenBank/DDBJ whole genome shotgun (WGS) entry which is preliminary data.</text>
</comment>
<dbReference type="SUPFAM" id="SSF46689">
    <property type="entry name" value="Homeodomain-like"/>
    <property type="match status" value="1"/>
</dbReference>
<dbReference type="GO" id="GO:0000981">
    <property type="term" value="F:DNA-binding transcription factor activity, RNA polymerase II-specific"/>
    <property type="evidence" value="ECO:0007669"/>
    <property type="project" value="TreeGrafter"/>
</dbReference>
<proteinExistence type="predicted"/>
<dbReference type="Gene3D" id="1.10.10.60">
    <property type="entry name" value="Homeodomain-like"/>
    <property type="match status" value="2"/>
</dbReference>
<evidence type="ECO:0000259" key="2">
    <source>
        <dbReference type="PROSITE" id="PS51294"/>
    </source>
</evidence>
<dbReference type="Proteomes" id="UP000187209">
    <property type="component" value="Unassembled WGS sequence"/>
</dbReference>
<dbReference type="InterPro" id="IPR017930">
    <property type="entry name" value="Myb_dom"/>
</dbReference>
<reference evidence="3 4" key="1">
    <citation type="submission" date="2016-11" db="EMBL/GenBank/DDBJ databases">
        <title>The macronuclear genome of Stentor coeruleus: a giant cell with tiny introns.</title>
        <authorList>
            <person name="Slabodnick M."/>
            <person name="Ruby J.G."/>
            <person name="Reiff S.B."/>
            <person name="Swart E.C."/>
            <person name="Gosai S."/>
            <person name="Prabakaran S."/>
            <person name="Witkowska E."/>
            <person name="Larue G.E."/>
            <person name="Fisher S."/>
            <person name="Freeman R.M."/>
            <person name="Gunawardena J."/>
            <person name="Chu W."/>
            <person name="Stover N.A."/>
            <person name="Gregory B.D."/>
            <person name="Nowacki M."/>
            <person name="Derisi J."/>
            <person name="Roy S.W."/>
            <person name="Marshall W.F."/>
            <person name="Sood P."/>
        </authorList>
    </citation>
    <scope>NUCLEOTIDE SEQUENCE [LARGE SCALE GENOMIC DNA]</scope>
    <source>
        <strain evidence="3">WM001</strain>
    </source>
</reference>
<dbReference type="InterPro" id="IPR001005">
    <property type="entry name" value="SANT/Myb"/>
</dbReference>
<sequence>MKFIESNPSAKPYQITTGVWMVPCRVDKVHKTYIPSIKPFKNGKKSTKNDSRQSWTLEEDEKLNEIILSRGARQWSAIAIELNTLIHNGVPFRKGKQCRERWLGHLSPAIEKTKWSKEEDDLLMNQQALLGNRWSVIAKLLPGRTENQIKNRWRRMEKISKRMQEQSLENADVSGLSETIESYWQSGFWPPFPYNYQ</sequence>
<feature type="domain" description="HTH myb-type" evidence="2">
    <location>
        <begin position="107"/>
        <end position="161"/>
    </location>
</feature>
<accession>A0A1R2BSK5</accession>
<dbReference type="PANTHER" id="PTHR45614">
    <property type="entry name" value="MYB PROTEIN-RELATED"/>
    <property type="match status" value="1"/>
</dbReference>
<dbReference type="GO" id="GO:0005634">
    <property type="term" value="C:nucleus"/>
    <property type="evidence" value="ECO:0007669"/>
    <property type="project" value="TreeGrafter"/>
</dbReference>
<dbReference type="EMBL" id="MPUH01000453">
    <property type="protein sequence ID" value="OMJ79802.1"/>
    <property type="molecule type" value="Genomic_DNA"/>
</dbReference>
<protein>
    <recommendedName>
        <fullName evidence="5">Myb-like DNA-binding domain containing protein</fullName>
    </recommendedName>
</protein>
<evidence type="ECO:0008006" key="5">
    <source>
        <dbReference type="Google" id="ProtNLM"/>
    </source>
</evidence>
<dbReference type="PANTHER" id="PTHR45614:SF274">
    <property type="entry name" value="MYB-LIKE DNA-BINDING PROTEIN"/>
    <property type="match status" value="1"/>
</dbReference>
<name>A0A1R2BSK5_9CILI</name>
<dbReference type="PROSITE" id="PS51294">
    <property type="entry name" value="HTH_MYB"/>
    <property type="match status" value="2"/>
</dbReference>
<feature type="domain" description="Myb-like" evidence="1">
    <location>
        <begin position="107"/>
        <end position="157"/>
    </location>
</feature>
<dbReference type="SMART" id="SM00717">
    <property type="entry name" value="SANT"/>
    <property type="match status" value="2"/>
</dbReference>
<dbReference type="OrthoDB" id="2143914at2759"/>
<organism evidence="3 4">
    <name type="scientific">Stentor coeruleus</name>
    <dbReference type="NCBI Taxonomy" id="5963"/>
    <lineage>
        <taxon>Eukaryota</taxon>
        <taxon>Sar</taxon>
        <taxon>Alveolata</taxon>
        <taxon>Ciliophora</taxon>
        <taxon>Postciliodesmatophora</taxon>
        <taxon>Heterotrichea</taxon>
        <taxon>Heterotrichida</taxon>
        <taxon>Stentoridae</taxon>
        <taxon>Stentor</taxon>
    </lineage>
</organism>
<dbReference type="Pfam" id="PF00249">
    <property type="entry name" value="Myb_DNA-binding"/>
    <property type="match status" value="2"/>
</dbReference>
<dbReference type="InterPro" id="IPR009057">
    <property type="entry name" value="Homeodomain-like_sf"/>
</dbReference>
<dbReference type="CDD" id="cd00167">
    <property type="entry name" value="SANT"/>
    <property type="match status" value="2"/>
</dbReference>
<feature type="domain" description="Myb-like" evidence="1">
    <location>
        <begin position="47"/>
        <end position="106"/>
    </location>
</feature>